<feature type="region of interest" description="Disordered" evidence="1">
    <location>
        <begin position="390"/>
        <end position="438"/>
    </location>
</feature>
<sequence length="1071" mass="108822">MAHVDDRSAAFFFSQLSLRGWGETLSMDELLHAVRIADLFGLALPPAAASQLRQLVSAPGRQEAATSAASLLASFHQDLPALLSALEDQDARPSLAWSDAALRAWLDARRSGAAGTAGAAASDDLWAGTFGAADCWATGRGGAAAESAPELSVRDVRTVMGLMEGLFISPSSAADTSVGPELLQPAPPAPLPSSSSSSSRGAADHILLVPSFPPLDLSSLASDSLSSDSASVEEVLQQLEQQLRGQQWHADTADAALEEVAVTVVAPPPLPPLPHDAPACLRSWLDACLAALIDGGGLAQPEQREDLYGMLPYLATAPSAAAVERLYGEAWPPYPAGAWAASPEATAGLLRTVAASGAQLPPGALQRELTALEQMLLLFAPPSPGLSTAGFAYRRPPAGADGRRLGGGSGGGGGGGFLFPPSSSSAPSPAAPSPASLGPRKLSAHGAFIALTAFHHHDYTPASPAHQAALGGVVLAAMLGDQPGRLGAAQRCRALRALLRCLPAAHPRLLLLLLSGAVTASPPAAPASPTSPSAASAAPSSPSSSSSAAEADRDLAPLLAGWEALPAAELLGLLDDAAAAARASAVAAARSPAAVVPSSSAAPPYPSPALSTEQQALGVVNLAAYVVLLPGWSRRLGPGSAVGLAGVTRSLESLMEVLRPVGLGEAGGGGGPLRAAAQELLAAWLDAALPALEDGVRRATADWGRGLPDPRAAPAGPQPMPYMSYDVLPYDTGSAVASAWGPPPSQLRAPEPRARGLISAVPSSSSSSSSSGPDSSIDWDIDAFYVRPGATEAAAASPAAPPPSTATAAEDAMSAVALTAALAALRDAAAALDSQAHRPLHRSLVWALQRLGARAARCELRPEDFPHVAEMLMRVDSLGMVEPPLEWAHAVVRHAHTDPRASWFRSLSWQDALLAAAEAGQLVQLARAEVLRRDGALVGEDADAAGGADGASAAAPLTRAQALLAAAQALRSHVLGLLAARGADAGLAELREAAVAWQVYSVPYDRSAMAVLLAELAAAAAAQQPQQSAAAAADPLRGPAGDAAQRLWAVCSEAEAPRDDLDDLFGAFRRA</sequence>
<organism evidence="2 3">
    <name type="scientific">Gonium pectorale</name>
    <name type="common">Green alga</name>
    <dbReference type="NCBI Taxonomy" id="33097"/>
    <lineage>
        <taxon>Eukaryota</taxon>
        <taxon>Viridiplantae</taxon>
        <taxon>Chlorophyta</taxon>
        <taxon>core chlorophytes</taxon>
        <taxon>Chlorophyceae</taxon>
        <taxon>CS clade</taxon>
        <taxon>Chlamydomonadales</taxon>
        <taxon>Volvocaceae</taxon>
        <taxon>Gonium</taxon>
    </lineage>
</organism>
<dbReference type="PANTHER" id="PTHR24216">
    <property type="entry name" value="PAXILLIN-RELATED"/>
    <property type="match status" value="1"/>
</dbReference>
<feature type="region of interest" description="Disordered" evidence="1">
    <location>
        <begin position="177"/>
        <end position="198"/>
    </location>
</feature>
<keyword evidence="3" id="KW-1185">Reference proteome</keyword>
<dbReference type="EMBL" id="LSYV01000015">
    <property type="protein sequence ID" value="KXZ50960.1"/>
    <property type="molecule type" value="Genomic_DNA"/>
</dbReference>
<dbReference type="Proteomes" id="UP000075714">
    <property type="component" value="Unassembled WGS sequence"/>
</dbReference>
<accession>A0A150GNP5</accession>
<gene>
    <name evidence="2" type="ORF">GPECTOR_14g204</name>
</gene>
<evidence type="ECO:0000313" key="3">
    <source>
        <dbReference type="Proteomes" id="UP000075714"/>
    </source>
</evidence>
<feature type="compositionally biased region" description="Low complexity" evidence="1">
    <location>
        <begin position="418"/>
        <end position="438"/>
    </location>
</feature>
<feature type="region of interest" description="Disordered" evidence="1">
    <location>
        <begin position="522"/>
        <end position="549"/>
    </location>
</feature>
<dbReference type="AlphaFoldDB" id="A0A150GNP5"/>
<evidence type="ECO:0000313" key="2">
    <source>
        <dbReference type="EMBL" id="KXZ50960.1"/>
    </source>
</evidence>
<protein>
    <submittedName>
        <fullName evidence="2">Uncharacterized protein</fullName>
    </submittedName>
</protein>
<reference evidence="3" key="1">
    <citation type="journal article" date="2016" name="Nat. Commun.">
        <title>The Gonium pectorale genome demonstrates co-option of cell cycle regulation during the evolution of multicellularity.</title>
        <authorList>
            <person name="Hanschen E.R."/>
            <person name="Marriage T.N."/>
            <person name="Ferris P.J."/>
            <person name="Hamaji T."/>
            <person name="Toyoda A."/>
            <person name="Fujiyama A."/>
            <person name="Neme R."/>
            <person name="Noguchi H."/>
            <person name="Minakuchi Y."/>
            <person name="Suzuki M."/>
            <person name="Kawai-Toyooka H."/>
            <person name="Smith D.R."/>
            <person name="Sparks H."/>
            <person name="Anderson J."/>
            <person name="Bakaric R."/>
            <person name="Luria V."/>
            <person name="Karger A."/>
            <person name="Kirschner M.W."/>
            <person name="Durand P.M."/>
            <person name="Michod R.E."/>
            <person name="Nozaki H."/>
            <person name="Olson B.J."/>
        </authorList>
    </citation>
    <scope>NUCLEOTIDE SEQUENCE [LARGE SCALE GENOMIC DNA]</scope>
    <source>
        <strain evidence="3">NIES-2863</strain>
    </source>
</reference>
<proteinExistence type="predicted"/>
<dbReference type="PANTHER" id="PTHR24216:SF65">
    <property type="entry name" value="PAXILLIN-LIKE PROTEIN 1"/>
    <property type="match status" value="1"/>
</dbReference>
<evidence type="ECO:0000256" key="1">
    <source>
        <dbReference type="SAM" id="MobiDB-lite"/>
    </source>
</evidence>
<dbReference type="OrthoDB" id="552760at2759"/>
<comment type="caution">
    <text evidence="2">The sequence shown here is derived from an EMBL/GenBank/DDBJ whole genome shotgun (WGS) entry which is preliminary data.</text>
</comment>
<name>A0A150GNP5_GONPE</name>
<feature type="compositionally biased region" description="Gly residues" evidence="1">
    <location>
        <begin position="405"/>
        <end position="417"/>
    </location>
</feature>